<keyword evidence="8" id="KW-0067">ATP-binding</keyword>
<comment type="subcellular location">
    <subcellularLocation>
        <location evidence="1">Cell membrane</location>
        <topology evidence="1">Multi-pass membrane protein</topology>
    </subcellularLocation>
</comment>
<dbReference type="GO" id="GO:0046872">
    <property type="term" value="F:metal ion binding"/>
    <property type="evidence" value="ECO:0007669"/>
    <property type="project" value="UniProtKB-KW"/>
</dbReference>
<evidence type="ECO:0000313" key="11">
    <source>
        <dbReference type="EMBL" id="KAB2811040.1"/>
    </source>
</evidence>
<evidence type="ECO:0000256" key="9">
    <source>
        <dbReference type="SAM" id="MobiDB-lite"/>
    </source>
</evidence>
<dbReference type="GO" id="GO:0016887">
    <property type="term" value="F:ATP hydrolysis activity"/>
    <property type="evidence" value="ECO:0007669"/>
    <property type="project" value="InterPro"/>
</dbReference>
<dbReference type="PRINTS" id="PR00119">
    <property type="entry name" value="CATATPASE"/>
</dbReference>
<proteinExistence type="inferred from homology"/>
<evidence type="ECO:0000256" key="6">
    <source>
        <dbReference type="ARBA" id="ARBA00022989"/>
    </source>
</evidence>
<dbReference type="InterPro" id="IPR044492">
    <property type="entry name" value="P_typ_ATPase_HD_dom"/>
</dbReference>
<dbReference type="Gene3D" id="3.40.50.1000">
    <property type="entry name" value="HAD superfamily/HAD-like"/>
    <property type="match status" value="1"/>
</dbReference>
<dbReference type="AlphaFoldDB" id="A0A7J5DYH6"/>
<dbReference type="SUPFAM" id="SSF81653">
    <property type="entry name" value="Calcium ATPase, transduction domain A"/>
    <property type="match status" value="1"/>
</dbReference>
<dbReference type="InterPro" id="IPR023299">
    <property type="entry name" value="ATPase_P-typ_cyto_dom_N"/>
</dbReference>
<keyword evidence="4 8" id="KW-0479">Metal-binding</keyword>
<dbReference type="EMBL" id="WBVM01000001">
    <property type="protein sequence ID" value="KAB2811040.1"/>
    <property type="molecule type" value="Genomic_DNA"/>
</dbReference>
<dbReference type="EC" id="3.6.3.3" evidence="11"/>
<dbReference type="SUPFAM" id="SSF56784">
    <property type="entry name" value="HAD-like"/>
    <property type="match status" value="1"/>
</dbReference>
<dbReference type="GO" id="GO:0015086">
    <property type="term" value="F:cadmium ion transmembrane transporter activity"/>
    <property type="evidence" value="ECO:0007669"/>
    <property type="project" value="TreeGrafter"/>
</dbReference>
<dbReference type="NCBIfam" id="TIGR01512">
    <property type="entry name" value="ATPase-IB2_Cd"/>
    <property type="match status" value="1"/>
</dbReference>
<dbReference type="InterPro" id="IPR018303">
    <property type="entry name" value="ATPase_P-typ_P_site"/>
</dbReference>
<dbReference type="Proteomes" id="UP000449906">
    <property type="component" value="Unassembled WGS sequence"/>
</dbReference>
<dbReference type="Gene3D" id="3.40.1110.10">
    <property type="entry name" value="Calcium-transporting ATPase, cytoplasmic domain N"/>
    <property type="match status" value="1"/>
</dbReference>
<dbReference type="CDD" id="cd02079">
    <property type="entry name" value="P-type_ATPase_HM"/>
    <property type="match status" value="1"/>
</dbReference>
<dbReference type="Pfam" id="PF00122">
    <property type="entry name" value="E1-E2_ATPase"/>
    <property type="match status" value="1"/>
</dbReference>
<dbReference type="InterPro" id="IPR051014">
    <property type="entry name" value="Cation_Transport_ATPase_IB"/>
</dbReference>
<feature type="region of interest" description="Disordered" evidence="9">
    <location>
        <begin position="1"/>
        <end position="22"/>
    </location>
</feature>
<dbReference type="PANTHER" id="PTHR48085:SF5">
    <property type="entry name" value="CADMIUM_ZINC-TRANSPORTING ATPASE HMA4-RELATED"/>
    <property type="match status" value="1"/>
</dbReference>
<keyword evidence="6 8" id="KW-1133">Transmembrane helix</keyword>
<dbReference type="GO" id="GO:0005886">
    <property type="term" value="C:plasma membrane"/>
    <property type="evidence" value="ECO:0007669"/>
    <property type="project" value="UniProtKB-SubCell"/>
</dbReference>
<dbReference type="NCBIfam" id="TIGR01525">
    <property type="entry name" value="ATPase-IB_hvy"/>
    <property type="match status" value="1"/>
</dbReference>
<dbReference type="InterPro" id="IPR023298">
    <property type="entry name" value="ATPase_P-typ_TM_dom_sf"/>
</dbReference>
<accession>A0A7J5DYH6</accession>
<dbReference type="SFLD" id="SFLDS00003">
    <property type="entry name" value="Haloacid_Dehalogenase"/>
    <property type="match status" value="1"/>
</dbReference>
<keyword evidence="3 8" id="KW-0812">Transmembrane</keyword>
<dbReference type="SFLD" id="SFLDF00027">
    <property type="entry name" value="p-type_atpase"/>
    <property type="match status" value="1"/>
</dbReference>
<organism evidence="11 12">
    <name type="scientific">Nocardioides simplex</name>
    <name type="common">Arthrobacter simplex</name>
    <dbReference type="NCBI Taxonomy" id="2045"/>
    <lineage>
        <taxon>Bacteria</taxon>
        <taxon>Bacillati</taxon>
        <taxon>Actinomycetota</taxon>
        <taxon>Actinomycetes</taxon>
        <taxon>Propionibacteriales</taxon>
        <taxon>Nocardioidaceae</taxon>
        <taxon>Pimelobacter</taxon>
    </lineage>
</organism>
<evidence type="ECO:0000259" key="10">
    <source>
        <dbReference type="Pfam" id="PF00122"/>
    </source>
</evidence>
<dbReference type="NCBIfam" id="TIGR01494">
    <property type="entry name" value="ATPase_P-type"/>
    <property type="match status" value="1"/>
</dbReference>
<evidence type="ECO:0000256" key="3">
    <source>
        <dbReference type="ARBA" id="ARBA00022692"/>
    </source>
</evidence>
<evidence type="ECO:0000256" key="5">
    <source>
        <dbReference type="ARBA" id="ARBA00022967"/>
    </source>
</evidence>
<dbReference type="InterPro" id="IPR036412">
    <property type="entry name" value="HAD-like_sf"/>
</dbReference>
<feature type="transmembrane region" description="Helical" evidence="8">
    <location>
        <begin position="32"/>
        <end position="48"/>
    </location>
</feature>
<dbReference type="PRINTS" id="PR00941">
    <property type="entry name" value="CDATPASE"/>
</dbReference>
<evidence type="ECO:0000256" key="8">
    <source>
        <dbReference type="RuleBase" id="RU362081"/>
    </source>
</evidence>
<dbReference type="InterPro" id="IPR059000">
    <property type="entry name" value="ATPase_P-type_domA"/>
</dbReference>
<feature type="transmembrane region" description="Helical" evidence="8">
    <location>
        <begin position="587"/>
        <end position="614"/>
    </location>
</feature>
<keyword evidence="8" id="KW-1003">Cell membrane</keyword>
<feature type="transmembrane region" description="Helical" evidence="8">
    <location>
        <begin position="54"/>
        <end position="74"/>
    </location>
</feature>
<keyword evidence="7 8" id="KW-0472">Membrane</keyword>
<dbReference type="SFLD" id="SFLDG00002">
    <property type="entry name" value="C1.7:_P-type_atpase_like"/>
    <property type="match status" value="1"/>
</dbReference>
<feature type="transmembrane region" description="Helical" evidence="8">
    <location>
        <begin position="259"/>
        <end position="277"/>
    </location>
</feature>
<dbReference type="SUPFAM" id="SSF81665">
    <property type="entry name" value="Calcium ATPase, transmembrane domain M"/>
    <property type="match status" value="1"/>
</dbReference>
<feature type="region of interest" description="Disordered" evidence="9">
    <location>
        <begin position="633"/>
        <end position="655"/>
    </location>
</feature>
<evidence type="ECO:0000256" key="1">
    <source>
        <dbReference type="ARBA" id="ARBA00004651"/>
    </source>
</evidence>
<reference evidence="11 12" key="1">
    <citation type="submission" date="2019-09" db="EMBL/GenBank/DDBJ databases">
        <title>Pimelobacter sp. isolated from Paulinella.</title>
        <authorList>
            <person name="Jeong S.E."/>
        </authorList>
    </citation>
    <scope>NUCLEOTIDE SEQUENCE [LARGE SCALE GENOMIC DNA]</scope>
    <source>
        <strain evidence="11 12">Pch-N</strain>
    </source>
</reference>
<dbReference type="PROSITE" id="PS00154">
    <property type="entry name" value="ATPASE_E1_E2"/>
    <property type="match status" value="1"/>
</dbReference>
<evidence type="ECO:0000256" key="7">
    <source>
        <dbReference type="ARBA" id="ARBA00023136"/>
    </source>
</evidence>
<name>A0A7J5DYH6_NOCSI</name>
<evidence type="ECO:0000256" key="2">
    <source>
        <dbReference type="ARBA" id="ARBA00006024"/>
    </source>
</evidence>
<feature type="transmembrane region" description="Helical" evidence="8">
    <location>
        <begin position="289"/>
        <end position="314"/>
    </location>
</feature>
<dbReference type="RefSeq" id="WP_151578594.1">
    <property type="nucleotide sequence ID" value="NZ_WBVM01000001.1"/>
</dbReference>
<dbReference type="GO" id="GO:0019829">
    <property type="term" value="F:ATPase-coupled monoatomic cation transmembrane transporter activity"/>
    <property type="evidence" value="ECO:0007669"/>
    <property type="project" value="InterPro"/>
</dbReference>
<dbReference type="Pfam" id="PF00702">
    <property type="entry name" value="Hydrolase"/>
    <property type="match status" value="1"/>
</dbReference>
<dbReference type="Gene3D" id="2.70.150.10">
    <property type="entry name" value="Calcium-transporting ATPase, cytoplasmic transduction domain A"/>
    <property type="match status" value="1"/>
</dbReference>
<protein>
    <submittedName>
        <fullName evidence="11">Cadmium-translocating P-type ATPase</fullName>
        <ecNumber evidence="11">3.6.3.3</ecNumber>
    </submittedName>
</protein>
<keyword evidence="11" id="KW-0378">Hydrolase</keyword>
<gene>
    <name evidence="11" type="primary">cadA</name>
    <name evidence="11" type="ORF">F9L07_03660</name>
</gene>
<dbReference type="InterPro" id="IPR023214">
    <property type="entry name" value="HAD_sf"/>
</dbReference>
<feature type="domain" description="P-type ATPase A" evidence="10">
    <location>
        <begin position="139"/>
        <end position="239"/>
    </location>
</feature>
<comment type="similarity">
    <text evidence="2 8">Belongs to the cation transport ATPase (P-type) (TC 3.A.3) family. Type IB subfamily.</text>
</comment>
<dbReference type="InterPro" id="IPR008250">
    <property type="entry name" value="ATPase_P-typ_transduc_dom_A_sf"/>
</dbReference>
<evidence type="ECO:0000256" key="4">
    <source>
        <dbReference type="ARBA" id="ARBA00022723"/>
    </source>
</evidence>
<sequence>MTDACGCGHDEPTNSGELEDSEPEKLWEISELRFAALAGLFLIAGFIGDLNDASASVVTGLNAVALALGAWTFVPNTLKRLAKGKIGVGTLMTIAAVGAVILDEVAEAAMLAFLYSISEGLEEYAVARTRRGLRALLALVPAEATVLRDGAQVTIAPAELALGDLLLVRPGERVATDGVIRAGRTALDVSALTGESVPVEAGPGDTVYAGSINGNGVLEVEVNTTAEDNSLSRIVSIVEAEQSRKGDAQRLADRIAKPLVPGIMVLAAIIAIVGSLLDDPATWIERALVVLVAASPCALAISVPVTVVAAIGAASRIGAMVKGGAALEALGRIRAVALDKTGTLTRNQPAVVEVATAAGETREHVLDIAAALEARSEHPLARAILAAAPDHRDADGVEAVTGAGITGTIDGRPARLGRPGWIHPGELAAPVTGMQEAGATAVLVEYDGLVIGAVAVRDDLRPEAAEVVARLRASGCQVAMLTGDNERTAAALAAQAGITDVHAELRPEDKSAIIHRLRETRQTAMVGDGVNDAPALATADVGIAMGAIGSDVAIETADVALMGEDLRHLPHTLDHARRARAIMLQNVGLSLGLITILIPLAALGVLGLAAVVLVHEIAEIFVIGNGVRAGRARPLPPAPTVTHSADAVPEEAGAR</sequence>
<dbReference type="GO" id="GO:0005524">
    <property type="term" value="F:ATP binding"/>
    <property type="evidence" value="ECO:0007669"/>
    <property type="project" value="UniProtKB-UniRule"/>
</dbReference>
<keyword evidence="8" id="KW-0547">Nucleotide-binding</keyword>
<dbReference type="InterPro" id="IPR027256">
    <property type="entry name" value="P-typ_ATPase_IB"/>
</dbReference>
<comment type="caution">
    <text evidence="11">The sequence shown here is derived from an EMBL/GenBank/DDBJ whole genome shotgun (WGS) entry which is preliminary data.</text>
</comment>
<evidence type="ECO:0000313" key="12">
    <source>
        <dbReference type="Proteomes" id="UP000449906"/>
    </source>
</evidence>
<dbReference type="FunFam" id="2.70.150.10:FF:000002">
    <property type="entry name" value="Copper-transporting ATPase 1, putative"/>
    <property type="match status" value="1"/>
</dbReference>
<dbReference type="PANTHER" id="PTHR48085">
    <property type="entry name" value="CADMIUM/ZINC-TRANSPORTING ATPASE HMA2-RELATED"/>
    <property type="match status" value="1"/>
</dbReference>
<dbReference type="InterPro" id="IPR001757">
    <property type="entry name" value="P_typ_ATPase"/>
</dbReference>
<keyword evidence="5" id="KW-1278">Translocase</keyword>